<dbReference type="OrthoDB" id="1067053at2"/>
<protein>
    <submittedName>
        <fullName evidence="1">MarR family transcriptional regulator</fullName>
    </submittedName>
</protein>
<keyword evidence="2" id="KW-1185">Reference proteome</keyword>
<dbReference type="AlphaFoldDB" id="A0A437PXK4"/>
<dbReference type="Proteomes" id="UP000282832">
    <property type="component" value="Unassembled WGS sequence"/>
</dbReference>
<evidence type="ECO:0000313" key="2">
    <source>
        <dbReference type="Proteomes" id="UP000282832"/>
    </source>
</evidence>
<sequence>MRKAINYINETLGTNAVEIPIHNRDFGNLPIYISQAYKLYEARIFFKDIVLVELKNEDDLSILQADKHLQLLRNTFNRIVVLVLDNLQSYNRKRLIEKGINFIVPGKQIFLPELLIHLNESFTQPKPKQRNEVLMPSAQFLLLYHIIHRYQNWKLEEHPFKGIAQKLKYTPMAITYAVEELKQRELIEVYGEKEKYIKFNLERSELWYTAQEQKLLSSPVLKTVYVDVLPSNVFMLKANASALPEYTSLNPSKQQYYAIEKNAFYFLQKNNGLVNANDREGQYAIEVWKYNPEALAEDMGNDNAVVDPLSLYLSLKDSLDERIEMGLEQIIEKYIW</sequence>
<evidence type="ECO:0000313" key="1">
    <source>
        <dbReference type="EMBL" id="RVU26982.1"/>
    </source>
</evidence>
<name>A0A437PXK4_9BACT</name>
<comment type="caution">
    <text evidence="1">The sequence shown here is derived from an EMBL/GenBank/DDBJ whole genome shotgun (WGS) entry which is preliminary data.</text>
</comment>
<dbReference type="RefSeq" id="WP_127802533.1">
    <property type="nucleotide sequence ID" value="NZ_SACY01000001.1"/>
</dbReference>
<reference evidence="1 2" key="1">
    <citation type="submission" date="2019-01" db="EMBL/GenBank/DDBJ databases">
        <authorList>
            <person name="Chen W.-M."/>
        </authorList>
    </citation>
    <scope>NUCLEOTIDE SEQUENCE [LARGE SCALE GENOMIC DNA]</scope>
    <source>
        <strain evidence="1 2">FSY-15</strain>
    </source>
</reference>
<organism evidence="1 2">
    <name type="scientific">Sandaracinomonas limnophila</name>
    <dbReference type="NCBI Taxonomy" id="1862386"/>
    <lineage>
        <taxon>Bacteria</taxon>
        <taxon>Pseudomonadati</taxon>
        <taxon>Bacteroidota</taxon>
        <taxon>Cytophagia</taxon>
        <taxon>Cytophagales</taxon>
        <taxon>Flectobacillaceae</taxon>
        <taxon>Sandaracinomonas</taxon>
    </lineage>
</organism>
<dbReference type="EMBL" id="SACY01000001">
    <property type="protein sequence ID" value="RVU26982.1"/>
    <property type="molecule type" value="Genomic_DNA"/>
</dbReference>
<gene>
    <name evidence="1" type="ORF">EOJ36_03005</name>
</gene>
<accession>A0A437PXK4</accession>
<proteinExistence type="predicted"/>